<dbReference type="AlphaFoldDB" id="A0AAW0N0H2"/>
<name>A0AAW0N0H2_9GOBI</name>
<evidence type="ECO:0000313" key="2">
    <source>
        <dbReference type="EMBL" id="KAK7886283.1"/>
    </source>
</evidence>
<sequence>MARADVDLSIDAMEELPLRGVRRRETEVTRQYQAVELVPPCSQAPLHDLLQKQPAVLGTMQMVSGLVSVGVGILFAATLDIQTCLFSLFRVSQMTGALFVMAGLVSNMLFKYPELLPVSLLVN</sequence>
<keyword evidence="3" id="KW-1185">Reference proteome</keyword>
<evidence type="ECO:0000256" key="1">
    <source>
        <dbReference type="SAM" id="Phobius"/>
    </source>
</evidence>
<organism evidence="2 3">
    <name type="scientific">Mugilogobius chulae</name>
    <name type="common">yellowstripe goby</name>
    <dbReference type="NCBI Taxonomy" id="88201"/>
    <lineage>
        <taxon>Eukaryota</taxon>
        <taxon>Metazoa</taxon>
        <taxon>Chordata</taxon>
        <taxon>Craniata</taxon>
        <taxon>Vertebrata</taxon>
        <taxon>Euteleostomi</taxon>
        <taxon>Actinopterygii</taxon>
        <taxon>Neopterygii</taxon>
        <taxon>Teleostei</taxon>
        <taxon>Neoteleostei</taxon>
        <taxon>Acanthomorphata</taxon>
        <taxon>Gobiaria</taxon>
        <taxon>Gobiiformes</taxon>
        <taxon>Gobioidei</taxon>
        <taxon>Gobiidae</taxon>
        <taxon>Gobionellinae</taxon>
        <taxon>Mugilogobius</taxon>
    </lineage>
</organism>
<dbReference type="Proteomes" id="UP001460270">
    <property type="component" value="Unassembled WGS sequence"/>
</dbReference>
<keyword evidence="1" id="KW-1133">Transmembrane helix</keyword>
<reference evidence="3" key="1">
    <citation type="submission" date="2024-04" db="EMBL/GenBank/DDBJ databases">
        <title>Salinicola lusitanus LLJ914,a marine bacterium isolated from the Okinawa Trough.</title>
        <authorList>
            <person name="Li J."/>
        </authorList>
    </citation>
    <scope>NUCLEOTIDE SEQUENCE [LARGE SCALE GENOMIC DNA]</scope>
</reference>
<evidence type="ECO:0000313" key="3">
    <source>
        <dbReference type="Proteomes" id="UP001460270"/>
    </source>
</evidence>
<gene>
    <name evidence="2" type="ORF">WMY93_025904</name>
</gene>
<accession>A0AAW0N0H2</accession>
<comment type="caution">
    <text evidence="2">The sequence shown here is derived from an EMBL/GenBank/DDBJ whole genome shotgun (WGS) entry which is preliminary data.</text>
</comment>
<dbReference type="EMBL" id="JBBPFD010000019">
    <property type="protein sequence ID" value="KAK7886283.1"/>
    <property type="molecule type" value="Genomic_DNA"/>
</dbReference>
<proteinExistence type="predicted"/>
<keyword evidence="1" id="KW-0472">Membrane</keyword>
<feature type="transmembrane region" description="Helical" evidence="1">
    <location>
        <begin position="91"/>
        <end position="110"/>
    </location>
</feature>
<protein>
    <submittedName>
        <fullName evidence="2">Uncharacterized protein</fullName>
    </submittedName>
</protein>
<feature type="transmembrane region" description="Helical" evidence="1">
    <location>
        <begin position="55"/>
        <end position="79"/>
    </location>
</feature>
<keyword evidence="1" id="KW-0812">Transmembrane</keyword>